<reference evidence="2 3" key="1">
    <citation type="submission" date="2020-07" db="EMBL/GenBank/DDBJ databases">
        <title>Bacterium isolated from marine sediment.</title>
        <authorList>
            <person name="Shang D."/>
        </authorList>
    </citation>
    <scope>NUCLEOTIDE SEQUENCE [LARGE SCALE GENOMIC DNA]</scope>
    <source>
        <strain evidence="2 3">F6074</strain>
    </source>
</reference>
<feature type="compositionally biased region" description="Basic and acidic residues" evidence="1">
    <location>
        <begin position="226"/>
        <end position="254"/>
    </location>
</feature>
<sequence length="254" mass="29771">MSKKKRKMRTNIKLSSLVLLIFTIIGCGDIDKKGKESTEKETNLIQLEFGRLASENSSLGVELKPNQFNNWVDLVERAGRIVCNDSLPKITLTTDNKNKTIYFRNPCWEDDSYNIIKQKNIIEIHNNKIFKNRENIFPIDSLKSVLKRDIENNGENSMLSENSEKLTVFISYDKNNEFKNLSSTLNQLTDTYYGITNNTHIKIWLTDKDYFKPPPQPEKKKKKEFKYRYEPQQKTERDLSSKKAGIIHDSHRNW</sequence>
<protein>
    <recommendedName>
        <fullName evidence="4">Lipoprotein</fullName>
    </recommendedName>
</protein>
<gene>
    <name evidence="2" type="ORF">H3Z82_17710</name>
</gene>
<organism evidence="2 3">
    <name type="scientific">Gelidibacter maritimus</name>
    <dbReference type="NCBI Taxonomy" id="2761487"/>
    <lineage>
        <taxon>Bacteria</taxon>
        <taxon>Pseudomonadati</taxon>
        <taxon>Bacteroidota</taxon>
        <taxon>Flavobacteriia</taxon>
        <taxon>Flavobacteriales</taxon>
        <taxon>Flavobacteriaceae</taxon>
        <taxon>Gelidibacter</taxon>
    </lineage>
</organism>
<keyword evidence="3" id="KW-1185">Reference proteome</keyword>
<dbReference type="EMBL" id="JACGLT010000020">
    <property type="protein sequence ID" value="MBA6154564.1"/>
    <property type="molecule type" value="Genomic_DNA"/>
</dbReference>
<accession>A0A7W2M8D5</accession>
<dbReference type="PROSITE" id="PS51257">
    <property type="entry name" value="PROKAR_LIPOPROTEIN"/>
    <property type="match status" value="1"/>
</dbReference>
<dbReference type="AlphaFoldDB" id="A0A7W2M8D5"/>
<evidence type="ECO:0000313" key="3">
    <source>
        <dbReference type="Proteomes" id="UP000541857"/>
    </source>
</evidence>
<evidence type="ECO:0000256" key="1">
    <source>
        <dbReference type="SAM" id="MobiDB-lite"/>
    </source>
</evidence>
<name>A0A7W2M8D5_9FLAO</name>
<evidence type="ECO:0008006" key="4">
    <source>
        <dbReference type="Google" id="ProtNLM"/>
    </source>
</evidence>
<evidence type="ECO:0000313" key="2">
    <source>
        <dbReference type="EMBL" id="MBA6154564.1"/>
    </source>
</evidence>
<feature type="region of interest" description="Disordered" evidence="1">
    <location>
        <begin position="212"/>
        <end position="254"/>
    </location>
</feature>
<dbReference type="Proteomes" id="UP000541857">
    <property type="component" value="Unassembled WGS sequence"/>
</dbReference>
<dbReference type="RefSeq" id="WP_182206837.1">
    <property type="nucleotide sequence ID" value="NZ_JACGLT010000020.1"/>
</dbReference>
<comment type="caution">
    <text evidence="2">The sequence shown here is derived from an EMBL/GenBank/DDBJ whole genome shotgun (WGS) entry which is preliminary data.</text>
</comment>
<proteinExistence type="predicted"/>